<comment type="caution">
    <text evidence="1">The sequence shown here is derived from an EMBL/GenBank/DDBJ whole genome shotgun (WGS) entry which is preliminary data.</text>
</comment>
<dbReference type="Proteomes" id="UP001310890">
    <property type="component" value="Unassembled WGS sequence"/>
</dbReference>
<sequence length="379" mass="43591">MAAGSETYWQLEKVYYTIVPKHDLVVRVVEHGEVATTQGEGDARKTVTQRMPTKLHEYKVKREVLSASGNYFNILLIDPALDGLDLHEDNAASMTLWFKLLHSNAEDASMYEATIDDIWYMIAAGKRYDFKTTNDVVKAWFDKWYLTLAQSHHLDYKEHQALLLPTYVFDNAQAFCAATRYVVYRATTTVTERRPIPFLENEALALDPNIVSQLNAAKARIKTMLHRGLYNPIDDLLKRARCRCKPHALYAYEQSLSYTGAWPLETSALNNSMEMVLRKLEHNFPVQPYRPQTCGSQFCTFDFRTVVDHAGVEARNYFDGLCLDCMHHSVVRKVEDGAGEGDEEYWRHSKQGVPWDAGCRIQHSQPAWFFSFQGPRQKM</sequence>
<protein>
    <submittedName>
        <fullName evidence="1">Uncharacterized protein</fullName>
    </submittedName>
</protein>
<evidence type="ECO:0000313" key="1">
    <source>
        <dbReference type="EMBL" id="KAK5111575.1"/>
    </source>
</evidence>
<proteinExistence type="predicted"/>
<dbReference type="EMBL" id="JAVRRL010000038">
    <property type="protein sequence ID" value="KAK5111575.1"/>
    <property type="molecule type" value="Genomic_DNA"/>
</dbReference>
<reference evidence="1" key="1">
    <citation type="submission" date="2023-08" db="EMBL/GenBank/DDBJ databases">
        <title>Black Yeasts Isolated from many extreme environments.</title>
        <authorList>
            <person name="Coleine C."/>
            <person name="Stajich J.E."/>
            <person name="Selbmann L."/>
        </authorList>
    </citation>
    <scope>NUCLEOTIDE SEQUENCE</scope>
    <source>
        <strain evidence="1">CCFEE 5401</strain>
    </source>
</reference>
<gene>
    <name evidence="1" type="ORF">LTR62_004871</name>
</gene>
<dbReference type="AlphaFoldDB" id="A0AAN7YJN9"/>
<accession>A0AAN7YJN9</accession>
<name>A0AAN7YJN9_9PEZI</name>
<evidence type="ECO:0000313" key="2">
    <source>
        <dbReference type="Proteomes" id="UP001310890"/>
    </source>
</evidence>
<organism evidence="1 2">
    <name type="scientific">Meristemomyces frigidus</name>
    <dbReference type="NCBI Taxonomy" id="1508187"/>
    <lineage>
        <taxon>Eukaryota</taxon>
        <taxon>Fungi</taxon>
        <taxon>Dikarya</taxon>
        <taxon>Ascomycota</taxon>
        <taxon>Pezizomycotina</taxon>
        <taxon>Dothideomycetes</taxon>
        <taxon>Dothideomycetidae</taxon>
        <taxon>Mycosphaerellales</taxon>
        <taxon>Teratosphaeriaceae</taxon>
        <taxon>Meristemomyces</taxon>
    </lineage>
</organism>